<sequence>VGRQPGGRVERHVEQNSRGRVGEVLAADAALHGRVVAILLVVAAQDIHLRFAVAGGRGQLRRIGREPRAVEPVGRGRGLRQGGEGRGQGKGS</sequence>
<evidence type="ECO:0000313" key="2">
    <source>
        <dbReference type="EMBL" id="GFD53117.1"/>
    </source>
</evidence>
<accession>A0A699X006</accession>
<dbReference type="AlphaFoldDB" id="A0A699X006"/>
<organism evidence="2">
    <name type="scientific">Tanacetum cinerariifolium</name>
    <name type="common">Dalmatian daisy</name>
    <name type="synonym">Chrysanthemum cinerariifolium</name>
    <dbReference type="NCBI Taxonomy" id="118510"/>
    <lineage>
        <taxon>Eukaryota</taxon>
        <taxon>Viridiplantae</taxon>
        <taxon>Streptophyta</taxon>
        <taxon>Embryophyta</taxon>
        <taxon>Tracheophyta</taxon>
        <taxon>Spermatophyta</taxon>
        <taxon>Magnoliopsida</taxon>
        <taxon>eudicotyledons</taxon>
        <taxon>Gunneridae</taxon>
        <taxon>Pentapetalae</taxon>
        <taxon>asterids</taxon>
        <taxon>campanulids</taxon>
        <taxon>Asterales</taxon>
        <taxon>Asteraceae</taxon>
        <taxon>Asteroideae</taxon>
        <taxon>Anthemideae</taxon>
        <taxon>Anthemidinae</taxon>
        <taxon>Tanacetum</taxon>
    </lineage>
</organism>
<feature type="compositionally biased region" description="Gly residues" evidence="1">
    <location>
        <begin position="75"/>
        <end position="92"/>
    </location>
</feature>
<feature type="region of interest" description="Disordered" evidence="1">
    <location>
        <begin position="65"/>
        <end position="92"/>
    </location>
</feature>
<gene>
    <name evidence="2" type="ORF">Tci_925086</name>
</gene>
<feature type="non-terminal residue" evidence="2">
    <location>
        <position position="1"/>
    </location>
</feature>
<reference evidence="2" key="1">
    <citation type="journal article" date="2019" name="Sci. Rep.">
        <title>Draft genome of Tanacetum cinerariifolium, the natural source of mosquito coil.</title>
        <authorList>
            <person name="Yamashiro T."/>
            <person name="Shiraishi A."/>
            <person name="Satake H."/>
            <person name="Nakayama K."/>
        </authorList>
    </citation>
    <scope>NUCLEOTIDE SEQUENCE</scope>
</reference>
<proteinExistence type="predicted"/>
<comment type="caution">
    <text evidence="2">The sequence shown here is derived from an EMBL/GenBank/DDBJ whole genome shotgun (WGS) entry which is preliminary data.</text>
</comment>
<protein>
    <submittedName>
        <fullName evidence="2">Uncharacterized protein</fullName>
    </submittedName>
</protein>
<evidence type="ECO:0000256" key="1">
    <source>
        <dbReference type="SAM" id="MobiDB-lite"/>
    </source>
</evidence>
<name>A0A699X006_TANCI</name>
<dbReference type="EMBL" id="BKCJ011790304">
    <property type="protein sequence ID" value="GFD53117.1"/>
    <property type="molecule type" value="Genomic_DNA"/>
</dbReference>